<reference evidence="1" key="1">
    <citation type="submission" date="2014-11" db="EMBL/GenBank/DDBJ databases">
        <authorList>
            <person name="Amaro Gonzalez C."/>
        </authorList>
    </citation>
    <scope>NUCLEOTIDE SEQUENCE</scope>
</reference>
<accession>A0A0E9Q932</accession>
<proteinExistence type="predicted"/>
<name>A0A0E9Q932_ANGAN</name>
<protein>
    <submittedName>
        <fullName evidence="1">Uncharacterized protein</fullName>
    </submittedName>
</protein>
<dbReference type="EMBL" id="GBXM01095196">
    <property type="protein sequence ID" value="JAH13381.1"/>
    <property type="molecule type" value="Transcribed_RNA"/>
</dbReference>
<dbReference type="AlphaFoldDB" id="A0A0E9Q932"/>
<evidence type="ECO:0000313" key="1">
    <source>
        <dbReference type="EMBL" id="JAH13381.1"/>
    </source>
</evidence>
<organism evidence="1">
    <name type="scientific">Anguilla anguilla</name>
    <name type="common">European freshwater eel</name>
    <name type="synonym">Muraena anguilla</name>
    <dbReference type="NCBI Taxonomy" id="7936"/>
    <lineage>
        <taxon>Eukaryota</taxon>
        <taxon>Metazoa</taxon>
        <taxon>Chordata</taxon>
        <taxon>Craniata</taxon>
        <taxon>Vertebrata</taxon>
        <taxon>Euteleostomi</taxon>
        <taxon>Actinopterygii</taxon>
        <taxon>Neopterygii</taxon>
        <taxon>Teleostei</taxon>
        <taxon>Anguilliformes</taxon>
        <taxon>Anguillidae</taxon>
        <taxon>Anguilla</taxon>
    </lineage>
</organism>
<reference evidence="1" key="2">
    <citation type="journal article" date="2015" name="Fish Shellfish Immunol.">
        <title>Early steps in the European eel (Anguilla anguilla)-Vibrio vulnificus interaction in the gills: Role of the RtxA13 toxin.</title>
        <authorList>
            <person name="Callol A."/>
            <person name="Pajuelo D."/>
            <person name="Ebbesson L."/>
            <person name="Teles M."/>
            <person name="MacKenzie S."/>
            <person name="Amaro C."/>
        </authorList>
    </citation>
    <scope>NUCLEOTIDE SEQUENCE</scope>
</reference>
<sequence>MEQMSTLLLYFNQHDLGFHARKYNVLIFNNALKCNINNQNYSDP</sequence>